<accession>A0A2K0TGH9</accession>
<sequence>MWGLVGLARRPFMLGLGWTAIQIEMFLVDVRKSIIAEENGLPKFHSYFPFHNIYGYKPLDAPLDAA</sequence>
<comment type="caution">
    <text evidence="1">The sequence shown here is derived from an EMBL/GenBank/DDBJ whole genome shotgun (WGS) entry which is preliminary data.</text>
</comment>
<dbReference type="EMBL" id="MTYH01000029">
    <property type="protein sequence ID" value="PNP44610.1"/>
    <property type="molecule type" value="Genomic_DNA"/>
</dbReference>
<dbReference type="OrthoDB" id="2013972at2759"/>
<evidence type="ECO:0000313" key="1">
    <source>
        <dbReference type="EMBL" id="PNP44610.1"/>
    </source>
</evidence>
<name>A0A2K0TGH9_9HYPO</name>
<protein>
    <submittedName>
        <fullName evidence="1">Uncharacterized protein</fullName>
    </submittedName>
</protein>
<dbReference type="Proteomes" id="UP000236546">
    <property type="component" value="Unassembled WGS sequence"/>
</dbReference>
<evidence type="ECO:0000313" key="2">
    <source>
        <dbReference type="Proteomes" id="UP000236546"/>
    </source>
</evidence>
<gene>
    <name evidence="1" type="ORF">TGAMA5MH_03742</name>
</gene>
<organism evidence="1 2">
    <name type="scientific">Trichoderma gamsii</name>
    <dbReference type="NCBI Taxonomy" id="398673"/>
    <lineage>
        <taxon>Eukaryota</taxon>
        <taxon>Fungi</taxon>
        <taxon>Dikarya</taxon>
        <taxon>Ascomycota</taxon>
        <taxon>Pezizomycotina</taxon>
        <taxon>Sordariomycetes</taxon>
        <taxon>Hypocreomycetidae</taxon>
        <taxon>Hypocreales</taxon>
        <taxon>Hypocreaceae</taxon>
        <taxon>Trichoderma</taxon>
    </lineage>
</organism>
<reference evidence="1 2" key="1">
    <citation type="submission" date="2017-02" db="EMBL/GenBank/DDBJ databases">
        <title>Genomes of Trichoderma spp. with biocontrol activity.</title>
        <authorList>
            <person name="Gardiner D."/>
            <person name="Kazan K."/>
            <person name="Vos C."/>
            <person name="Harvey P."/>
        </authorList>
    </citation>
    <scope>NUCLEOTIDE SEQUENCE [LARGE SCALE GENOMIC DNA]</scope>
    <source>
        <strain evidence="1 2">A5MH</strain>
    </source>
</reference>
<dbReference type="AlphaFoldDB" id="A0A2K0TGH9"/>
<proteinExistence type="predicted"/>